<gene>
    <name evidence="3" type="ORF">HKW66_Vig0117460</name>
    <name evidence="4" type="ORF">LR48_Vigan425s000200</name>
</gene>
<keyword evidence="1" id="KW-0175">Coiled coil</keyword>
<dbReference type="EMBL" id="KQ258381">
    <property type="protein sequence ID" value="KOM27485.1"/>
    <property type="molecule type" value="Genomic_DNA"/>
</dbReference>
<dbReference type="EMBL" id="JABFOF010000008">
    <property type="protein sequence ID" value="KAG2384655.1"/>
    <property type="molecule type" value="Genomic_DNA"/>
</dbReference>
<feature type="compositionally biased region" description="Acidic residues" evidence="2">
    <location>
        <begin position="85"/>
        <end position="97"/>
    </location>
</feature>
<name>A0A0L9TA67_PHAAN</name>
<protein>
    <submittedName>
        <fullName evidence="4">Uncharacterized protein</fullName>
    </submittedName>
</protein>
<reference evidence="5" key="1">
    <citation type="journal article" date="2015" name="Proc. Natl. Acad. Sci. U.S.A.">
        <title>Genome sequencing of adzuki bean (Vigna angularis) provides insight into high starch and low fat accumulation and domestication.</title>
        <authorList>
            <person name="Yang K."/>
            <person name="Tian Z."/>
            <person name="Chen C."/>
            <person name="Luo L."/>
            <person name="Zhao B."/>
            <person name="Wang Z."/>
            <person name="Yu L."/>
            <person name="Li Y."/>
            <person name="Sun Y."/>
            <person name="Li W."/>
            <person name="Chen Y."/>
            <person name="Li Y."/>
            <person name="Zhang Y."/>
            <person name="Ai D."/>
            <person name="Zhao J."/>
            <person name="Shang C."/>
            <person name="Ma Y."/>
            <person name="Wu B."/>
            <person name="Wang M."/>
            <person name="Gao L."/>
            <person name="Sun D."/>
            <person name="Zhang P."/>
            <person name="Guo F."/>
            <person name="Wang W."/>
            <person name="Li Y."/>
            <person name="Wang J."/>
            <person name="Varshney R.K."/>
            <person name="Wang J."/>
            <person name="Ling H.Q."/>
            <person name="Wan P."/>
        </authorList>
    </citation>
    <scope>NUCLEOTIDE SEQUENCE</scope>
    <source>
        <strain evidence="5">cv. Jingnong 6</strain>
    </source>
</reference>
<evidence type="ECO:0000256" key="1">
    <source>
        <dbReference type="SAM" id="Coils"/>
    </source>
</evidence>
<evidence type="ECO:0000313" key="5">
    <source>
        <dbReference type="Proteomes" id="UP000053144"/>
    </source>
</evidence>
<organism evidence="4 5">
    <name type="scientific">Phaseolus angularis</name>
    <name type="common">Azuki bean</name>
    <name type="synonym">Vigna angularis</name>
    <dbReference type="NCBI Taxonomy" id="3914"/>
    <lineage>
        <taxon>Eukaryota</taxon>
        <taxon>Viridiplantae</taxon>
        <taxon>Streptophyta</taxon>
        <taxon>Embryophyta</taxon>
        <taxon>Tracheophyta</taxon>
        <taxon>Spermatophyta</taxon>
        <taxon>Magnoliopsida</taxon>
        <taxon>eudicotyledons</taxon>
        <taxon>Gunneridae</taxon>
        <taxon>Pentapetalae</taxon>
        <taxon>rosids</taxon>
        <taxon>fabids</taxon>
        <taxon>Fabales</taxon>
        <taxon>Fabaceae</taxon>
        <taxon>Papilionoideae</taxon>
        <taxon>50 kb inversion clade</taxon>
        <taxon>NPAAA clade</taxon>
        <taxon>indigoferoid/millettioid clade</taxon>
        <taxon>Phaseoleae</taxon>
        <taxon>Vigna</taxon>
    </lineage>
</organism>
<evidence type="ECO:0000256" key="2">
    <source>
        <dbReference type="SAM" id="MobiDB-lite"/>
    </source>
</evidence>
<accession>A0A0L9TA67</accession>
<evidence type="ECO:0000313" key="6">
    <source>
        <dbReference type="Proteomes" id="UP000743370"/>
    </source>
</evidence>
<evidence type="ECO:0000313" key="3">
    <source>
        <dbReference type="EMBL" id="KAG2384655.1"/>
    </source>
</evidence>
<evidence type="ECO:0000313" key="4">
    <source>
        <dbReference type="EMBL" id="KOM27485.1"/>
    </source>
</evidence>
<feature type="coiled-coil region" evidence="1">
    <location>
        <begin position="24"/>
        <end position="72"/>
    </location>
</feature>
<reference evidence="4" key="2">
    <citation type="submission" date="2015-02" db="EMBL/GenBank/DDBJ databases">
        <authorList>
            <person name="Chooi Y.-H."/>
        </authorList>
    </citation>
    <scope>NUCLEOTIDE SEQUENCE</scope>
    <source>
        <tissue evidence="4">Seedling</tissue>
    </source>
</reference>
<feature type="region of interest" description="Disordered" evidence="2">
    <location>
        <begin position="80"/>
        <end position="103"/>
    </location>
</feature>
<sequence>MAKSSYVVDMESPISTMDEVISVKDTTIVKKENLEKELKQKDEEIQSIGRLLDEAKEIMIKRRIELEELKKMALEKEEKTYSVLEPDEEEEEDVLDEEVGKDC</sequence>
<dbReference type="AlphaFoldDB" id="A0A0L9TA67"/>
<reference evidence="3 6" key="3">
    <citation type="submission" date="2020-05" db="EMBL/GenBank/DDBJ databases">
        <title>Vigna angularis (adzuki bean) Var. LongXiaoDou No. 4 denovo assembly.</title>
        <authorList>
            <person name="Xiang H."/>
        </authorList>
    </citation>
    <scope>NUCLEOTIDE SEQUENCE [LARGE SCALE GENOMIC DNA]</scope>
    <source>
        <tissue evidence="3">Leaf</tissue>
    </source>
</reference>
<dbReference type="Proteomes" id="UP000053144">
    <property type="component" value="Unassembled WGS sequence"/>
</dbReference>
<dbReference type="Proteomes" id="UP000743370">
    <property type="component" value="Unassembled WGS sequence"/>
</dbReference>
<proteinExistence type="predicted"/>
<dbReference type="Gramene" id="KOM27485">
    <property type="protein sequence ID" value="KOM27485"/>
    <property type="gene ID" value="LR48_Vigan425s000200"/>
</dbReference>